<comment type="caution">
    <text evidence="1">The sequence shown here is derived from an EMBL/GenBank/DDBJ whole genome shotgun (WGS) entry which is preliminary data.</text>
</comment>
<reference evidence="1" key="1">
    <citation type="journal article" date="2015" name="Nature">
        <title>Complex archaea that bridge the gap between prokaryotes and eukaryotes.</title>
        <authorList>
            <person name="Spang A."/>
            <person name="Saw J.H."/>
            <person name="Jorgensen S.L."/>
            <person name="Zaremba-Niedzwiedzka K."/>
            <person name="Martijn J."/>
            <person name="Lind A.E."/>
            <person name="van Eijk R."/>
            <person name="Schleper C."/>
            <person name="Guy L."/>
            <person name="Ettema T.J."/>
        </authorList>
    </citation>
    <scope>NUCLEOTIDE SEQUENCE</scope>
</reference>
<dbReference type="AlphaFoldDB" id="A0A0F9R6X4"/>
<sequence>MGTLVPSESTKGAGSLRKKALITFFKVLKEFPSPLFKIKLKIPVFIYSFLNSQSAVIYQIRNKLLKRLNITGFKTFRQAKNMLNI</sequence>
<name>A0A0F9R6X4_9ZZZZ</name>
<protein>
    <submittedName>
        <fullName evidence="1">Uncharacterized protein</fullName>
    </submittedName>
</protein>
<evidence type="ECO:0000313" key="1">
    <source>
        <dbReference type="EMBL" id="KKN13178.1"/>
    </source>
</evidence>
<proteinExistence type="predicted"/>
<accession>A0A0F9R6X4</accession>
<dbReference type="EMBL" id="LAZR01003951">
    <property type="protein sequence ID" value="KKN13178.1"/>
    <property type="molecule type" value="Genomic_DNA"/>
</dbReference>
<gene>
    <name evidence="1" type="ORF">LCGC14_1009060</name>
</gene>
<organism evidence="1">
    <name type="scientific">marine sediment metagenome</name>
    <dbReference type="NCBI Taxonomy" id="412755"/>
    <lineage>
        <taxon>unclassified sequences</taxon>
        <taxon>metagenomes</taxon>
        <taxon>ecological metagenomes</taxon>
    </lineage>
</organism>